<sequence length="481" mass="52468">MTLPGLLVTDALLVTGSFLAALRILAPRSGPALASPAAVGPQLFALYAVLFAGFLLLGGMFGLYERRSLFAPRRAVAAAARALFWSGGVAVAFAFLLALDPPGDLRLLLLTHAILLSLGVMVLRPLACRWLLRLAEIGPLSPRRLLVLGCDDASRRVAATLEQQGGGSIAVAGLAGVQVAEPTAPWKWARFPLGGWDEAVELADALAVDEVVLATPELARADAVLLSYALARAGYGARVVPHVAGLHVDGVPVDRERGVPTSRLGTHPDRRFELRLKRLFDLAAALLGGAVVLPLFLLIAAAIRLTSRGPVLYAHTRVGRDGRAFRMFKFRSMEVANDDRRHREYVAALVRDGSAAGRDANGRPVYKILDDPRVTMVGRFIRATSLDELPQLINVLRGEMSLVGPRPCLPFEYELYEDWQRLRLEVTPGITGLWQVSGRSLLSFEEMVLLDLYYVANWSFGLDLRVLWRTIPEVLSWRGVR</sequence>
<dbReference type="NCBIfam" id="TIGR03025">
    <property type="entry name" value="EPS_sugtrans"/>
    <property type="match status" value="1"/>
</dbReference>
<name>A0A938BLW4_UNCEI</name>
<evidence type="ECO:0000256" key="4">
    <source>
        <dbReference type="ARBA" id="ARBA00022692"/>
    </source>
</evidence>
<evidence type="ECO:0000256" key="2">
    <source>
        <dbReference type="ARBA" id="ARBA00006464"/>
    </source>
</evidence>
<evidence type="ECO:0000256" key="7">
    <source>
        <dbReference type="SAM" id="Phobius"/>
    </source>
</evidence>
<protein>
    <submittedName>
        <fullName evidence="9">Sugar transferase</fullName>
    </submittedName>
</protein>
<dbReference type="PANTHER" id="PTHR30576">
    <property type="entry name" value="COLANIC BIOSYNTHESIS UDP-GLUCOSE LIPID CARRIER TRANSFERASE"/>
    <property type="match status" value="1"/>
</dbReference>
<feature type="transmembrane region" description="Helical" evidence="7">
    <location>
        <begin position="44"/>
        <end position="64"/>
    </location>
</feature>
<evidence type="ECO:0000313" key="10">
    <source>
        <dbReference type="Proteomes" id="UP000748308"/>
    </source>
</evidence>
<reference evidence="9" key="1">
    <citation type="submission" date="2019-03" db="EMBL/GenBank/DDBJ databases">
        <title>Lake Tanganyika Metagenome-Assembled Genomes (MAGs).</title>
        <authorList>
            <person name="Tran P."/>
        </authorList>
    </citation>
    <scope>NUCLEOTIDE SEQUENCE</scope>
    <source>
        <strain evidence="9">M_DeepCast_400m_m2_100</strain>
    </source>
</reference>
<dbReference type="PANTHER" id="PTHR30576:SF10">
    <property type="entry name" value="SLL5057 PROTEIN"/>
    <property type="match status" value="1"/>
</dbReference>
<evidence type="ECO:0000259" key="8">
    <source>
        <dbReference type="Pfam" id="PF02397"/>
    </source>
</evidence>
<comment type="caution">
    <text evidence="9">The sequence shown here is derived from an EMBL/GenBank/DDBJ whole genome shotgun (WGS) entry which is preliminary data.</text>
</comment>
<dbReference type="InterPro" id="IPR003362">
    <property type="entry name" value="Bact_transf"/>
</dbReference>
<dbReference type="Proteomes" id="UP000748308">
    <property type="component" value="Unassembled WGS sequence"/>
</dbReference>
<comment type="subcellular location">
    <subcellularLocation>
        <location evidence="1">Membrane</location>
        <topology evidence="1">Multi-pass membrane protein</topology>
    </subcellularLocation>
</comment>
<feature type="domain" description="Bacterial sugar transferase" evidence="8">
    <location>
        <begin position="277"/>
        <end position="475"/>
    </location>
</feature>
<dbReference type="Pfam" id="PF02397">
    <property type="entry name" value="Bac_transf"/>
    <property type="match status" value="1"/>
</dbReference>
<feature type="transmembrane region" description="Helical" evidence="7">
    <location>
        <begin position="279"/>
        <end position="303"/>
    </location>
</feature>
<evidence type="ECO:0000256" key="6">
    <source>
        <dbReference type="ARBA" id="ARBA00023136"/>
    </source>
</evidence>
<proteinExistence type="inferred from homology"/>
<accession>A0A938BLW4</accession>
<comment type="similarity">
    <text evidence="2">Belongs to the bacterial sugar transferase family.</text>
</comment>
<dbReference type="InterPro" id="IPR017475">
    <property type="entry name" value="EPS_sugar_tfrase"/>
</dbReference>
<keyword evidence="4 7" id="KW-0812">Transmembrane</keyword>
<feature type="transmembrane region" description="Helical" evidence="7">
    <location>
        <begin position="105"/>
        <end position="123"/>
    </location>
</feature>
<evidence type="ECO:0000256" key="3">
    <source>
        <dbReference type="ARBA" id="ARBA00022679"/>
    </source>
</evidence>
<gene>
    <name evidence="9" type="ORF">FJY75_06210</name>
</gene>
<dbReference type="EMBL" id="VGIY01000123">
    <property type="protein sequence ID" value="MBM3317429.1"/>
    <property type="molecule type" value="Genomic_DNA"/>
</dbReference>
<keyword evidence="5 7" id="KW-1133">Transmembrane helix</keyword>
<evidence type="ECO:0000256" key="1">
    <source>
        <dbReference type="ARBA" id="ARBA00004141"/>
    </source>
</evidence>
<evidence type="ECO:0000313" key="9">
    <source>
        <dbReference type="EMBL" id="MBM3317429.1"/>
    </source>
</evidence>
<evidence type="ECO:0000256" key="5">
    <source>
        <dbReference type="ARBA" id="ARBA00022989"/>
    </source>
</evidence>
<feature type="transmembrane region" description="Helical" evidence="7">
    <location>
        <begin position="76"/>
        <end position="99"/>
    </location>
</feature>
<dbReference type="GO" id="GO:0016780">
    <property type="term" value="F:phosphotransferase activity, for other substituted phosphate groups"/>
    <property type="evidence" value="ECO:0007669"/>
    <property type="project" value="TreeGrafter"/>
</dbReference>
<keyword evidence="3 9" id="KW-0808">Transferase</keyword>
<organism evidence="9 10">
    <name type="scientific">Eiseniibacteriota bacterium</name>
    <dbReference type="NCBI Taxonomy" id="2212470"/>
    <lineage>
        <taxon>Bacteria</taxon>
        <taxon>Candidatus Eiseniibacteriota</taxon>
    </lineage>
</organism>
<dbReference type="AlphaFoldDB" id="A0A938BLW4"/>
<keyword evidence="6 7" id="KW-0472">Membrane</keyword>
<dbReference type="GO" id="GO:0016020">
    <property type="term" value="C:membrane"/>
    <property type="evidence" value="ECO:0007669"/>
    <property type="project" value="UniProtKB-SubCell"/>
</dbReference>